<dbReference type="AlphaFoldDB" id="A0A917T7K2"/>
<dbReference type="InterPro" id="IPR001647">
    <property type="entry name" value="HTH_TetR"/>
</dbReference>
<organism evidence="3 4">
    <name type="scientific">Pseudooceanicola nanhaiensis</name>
    <dbReference type="NCBI Taxonomy" id="375761"/>
    <lineage>
        <taxon>Bacteria</taxon>
        <taxon>Pseudomonadati</taxon>
        <taxon>Pseudomonadota</taxon>
        <taxon>Alphaproteobacteria</taxon>
        <taxon>Rhodobacterales</taxon>
        <taxon>Paracoccaceae</taxon>
        <taxon>Pseudooceanicola</taxon>
    </lineage>
</organism>
<dbReference type="SUPFAM" id="SSF46689">
    <property type="entry name" value="Homeodomain-like"/>
    <property type="match status" value="1"/>
</dbReference>
<dbReference type="Gene3D" id="1.10.357.10">
    <property type="entry name" value="Tetracycline Repressor, domain 2"/>
    <property type="match status" value="1"/>
</dbReference>
<dbReference type="RefSeq" id="WP_036540180.1">
    <property type="nucleotide sequence ID" value="NZ_BMLF01000004.1"/>
</dbReference>
<sequence>MPEPRRQPYGTARLALMETAERLFAERGLDGVSLNEITAASGQRNASALSYHFGSRERLIESIVAWRMAEIDAERRAMLDRLVAERRTGDLRGLVEARVRPLGATLAPGSRARHYVRFLNQIYASPNFGFIDMTAPQFGTFSLGTVRRHIAACIAELPPDIVQARIRTTQALSVIALSDAESGIRRAEQEGGRFDLDAAIRNIVDMQVGALTAPVT</sequence>
<reference evidence="3" key="1">
    <citation type="journal article" date="2014" name="Int. J. Syst. Evol. Microbiol.">
        <title>Complete genome sequence of Corynebacterium casei LMG S-19264T (=DSM 44701T), isolated from a smear-ripened cheese.</title>
        <authorList>
            <consortium name="US DOE Joint Genome Institute (JGI-PGF)"/>
            <person name="Walter F."/>
            <person name="Albersmeier A."/>
            <person name="Kalinowski J."/>
            <person name="Ruckert C."/>
        </authorList>
    </citation>
    <scope>NUCLEOTIDE SEQUENCE</scope>
    <source>
        <strain evidence="3">CGMCC 1.6293</strain>
    </source>
</reference>
<evidence type="ECO:0000313" key="4">
    <source>
        <dbReference type="Proteomes" id="UP000649829"/>
    </source>
</evidence>
<evidence type="ECO:0000259" key="2">
    <source>
        <dbReference type="Pfam" id="PF00440"/>
    </source>
</evidence>
<keyword evidence="1" id="KW-0238">DNA-binding</keyword>
<dbReference type="GO" id="GO:0003677">
    <property type="term" value="F:DNA binding"/>
    <property type="evidence" value="ECO:0007669"/>
    <property type="project" value="UniProtKB-KW"/>
</dbReference>
<evidence type="ECO:0000313" key="3">
    <source>
        <dbReference type="EMBL" id="GGM12157.1"/>
    </source>
</evidence>
<dbReference type="InterPro" id="IPR009057">
    <property type="entry name" value="Homeodomain-like_sf"/>
</dbReference>
<protein>
    <submittedName>
        <fullName evidence="3">Transcriptional regulator, TetR family protein</fullName>
    </submittedName>
</protein>
<name>A0A917T7K2_9RHOB</name>
<dbReference type="EMBL" id="BMLF01000004">
    <property type="protein sequence ID" value="GGM12157.1"/>
    <property type="molecule type" value="Genomic_DNA"/>
</dbReference>
<dbReference type="Proteomes" id="UP000649829">
    <property type="component" value="Unassembled WGS sequence"/>
</dbReference>
<dbReference type="Pfam" id="PF00440">
    <property type="entry name" value="TetR_N"/>
    <property type="match status" value="1"/>
</dbReference>
<gene>
    <name evidence="3" type="ORF">GCM10011534_37880</name>
</gene>
<accession>A0A917T7K2</accession>
<feature type="domain" description="HTH tetR-type" evidence="2">
    <location>
        <begin position="16"/>
        <end position="62"/>
    </location>
</feature>
<reference evidence="3" key="2">
    <citation type="submission" date="2020-09" db="EMBL/GenBank/DDBJ databases">
        <authorList>
            <person name="Sun Q."/>
            <person name="Zhou Y."/>
        </authorList>
    </citation>
    <scope>NUCLEOTIDE SEQUENCE</scope>
    <source>
        <strain evidence="3">CGMCC 1.6293</strain>
    </source>
</reference>
<proteinExistence type="predicted"/>
<evidence type="ECO:0000256" key="1">
    <source>
        <dbReference type="ARBA" id="ARBA00023125"/>
    </source>
</evidence>
<keyword evidence="4" id="KW-1185">Reference proteome</keyword>
<comment type="caution">
    <text evidence="3">The sequence shown here is derived from an EMBL/GenBank/DDBJ whole genome shotgun (WGS) entry which is preliminary data.</text>
</comment>